<dbReference type="RefSeq" id="WP_168719389.1">
    <property type="nucleotide sequence ID" value="NZ_CP042909.1"/>
</dbReference>
<protein>
    <recommendedName>
        <fullName evidence="6">Adenylate kinase</fullName>
        <ecNumber evidence="6">2.7.4.3</ecNumber>
    </recommendedName>
</protein>
<dbReference type="Pfam" id="PF00406">
    <property type="entry name" value="ADK"/>
    <property type="match status" value="1"/>
</dbReference>
<name>A0A6H1WSA2_9BACT</name>
<keyword evidence="8" id="KW-1185">Reference proteome</keyword>
<keyword evidence="2" id="KW-0545">Nucleotide biosynthesis</keyword>
<proteinExistence type="inferred from homology"/>
<evidence type="ECO:0000313" key="8">
    <source>
        <dbReference type="Proteomes" id="UP000501253"/>
    </source>
</evidence>
<evidence type="ECO:0000256" key="5">
    <source>
        <dbReference type="RuleBase" id="RU003330"/>
    </source>
</evidence>
<dbReference type="InterPro" id="IPR027417">
    <property type="entry name" value="P-loop_NTPase"/>
</dbReference>
<dbReference type="GO" id="GO:0005524">
    <property type="term" value="F:ATP binding"/>
    <property type="evidence" value="ECO:0007669"/>
    <property type="project" value="UniProtKB-KW"/>
</dbReference>
<evidence type="ECO:0000256" key="6">
    <source>
        <dbReference type="RuleBase" id="RU003331"/>
    </source>
</evidence>
<evidence type="ECO:0000256" key="4">
    <source>
        <dbReference type="ARBA" id="ARBA00022777"/>
    </source>
</evidence>
<dbReference type="AlphaFoldDB" id="A0A6H1WSA2"/>
<keyword evidence="6" id="KW-0067">ATP-binding</keyword>
<dbReference type="EMBL" id="CP042909">
    <property type="protein sequence ID" value="QJA06034.1"/>
    <property type="molecule type" value="Genomic_DNA"/>
</dbReference>
<evidence type="ECO:0000256" key="3">
    <source>
        <dbReference type="ARBA" id="ARBA00022741"/>
    </source>
</evidence>
<dbReference type="EC" id="2.7.4.3" evidence="6"/>
<reference evidence="7 8" key="1">
    <citation type="submission" date="2019-08" db="EMBL/GenBank/DDBJ databases">
        <title>Complete genome sequence of Thermosulfurimonas marina SU872T, an anaerobic thermophilic chemolithoautotrophic bacterium isolated from a shallow marine hydrothermal vent.</title>
        <authorList>
            <person name="Allioux M."/>
            <person name="Jebbar M."/>
            <person name="Slobodkina G."/>
            <person name="Slobodkin A."/>
            <person name="Moalic Y."/>
            <person name="Frolova A."/>
            <person name="Shao Z."/>
            <person name="Alain K."/>
        </authorList>
    </citation>
    <scope>NUCLEOTIDE SEQUENCE [LARGE SCALE GENOMIC DNA]</scope>
    <source>
        <strain evidence="7 8">SU872</strain>
    </source>
</reference>
<sequence>MKALHLLGPTGAGKSPLGQALEKEGLYGHRALHFDFGAELRRVAAGEGPPEIGPEEVEFVRRVLAEGLLLEDEHFPLAEKILRAFLWRKQAREKDLLILNGLPRHLGQARDVLRLLDLRVAVELRVDEKTLWFRLRKDPAGDRKGRPDDTPELVARKLSWYRERTRPLLEFYLQQGIPVFHLPVGPEDTGLKLLQKLRALLAENLF</sequence>
<dbReference type="Gene3D" id="3.40.50.300">
    <property type="entry name" value="P-loop containing nucleotide triphosphate hydrolases"/>
    <property type="match status" value="1"/>
</dbReference>
<dbReference type="PRINTS" id="PR00094">
    <property type="entry name" value="ADENYLTKNASE"/>
</dbReference>
<comment type="subunit">
    <text evidence="6">Monomer.</text>
</comment>
<evidence type="ECO:0000256" key="1">
    <source>
        <dbReference type="ARBA" id="ARBA00022679"/>
    </source>
</evidence>
<dbReference type="InterPro" id="IPR000850">
    <property type="entry name" value="Adenylat/UMP-CMP_kin"/>
</dbReference>
<comment type="subcellular location">
    <subcellularLocation>
        <location evidence="6">Cytoplasm</location>
    </subcellularLocation>
</comment>
<dbReference type="SUPFAM" id="SSF52540">
    <property type="entry name" value="P-loop containing nucleoside triphosphate hydrolases"/>
    <property type="match status" value="1"/>
</dbReference>
<accession>A0A6H1WSA2</accession>
<keyword evidence="3 6" id="KW-0547">Nucleotide-binding</keyword>
<organism evidence="7 8">
    <name type="scientific">Thermosulfurimonas marina</name>
    <dbReference type="NCBI Taxonomy" id="2047767"/>
    <lineage>
        <taxon>Bacteria</taxon>
        <taxon>Pseudomonadati</taxon>
        <taxon>Thermodesulfobacteriota</taxon>
        <taxon>Thermodesulfobacteria</taxon>
        <taxon>Thermodesulfobacteriales</taxon>
        <taxon>Thermodesulfobacteriaceae</taxon>
        <taxon>Thermosulfurimonas</taxon>
    </lineage>
</organism>
<evidence type="ECO:0000313" key="7">
    <source>
        <dbReference type="EMBL" id="QJA06034.1"/>
    </source>
</evidence>
<comment type="catalytic activity">
    <reaction evidence="6">
        <text>AMP + ATP = 2 ADP</text>
        <dbReference type="Rhea" id="RHEA:12973"/>
        <dbReference type="ChEBI" id="CHEBI:30616"/>
        <dbReference type="ChEBI" id="CHEBI:456215"/>
        <dbReference type="ChEBI" id="CHEBI:456216"/>
        <dbReference type="EC" id="2.7.4.3"/>
    </reaction>
</comment>
<dbReference type="KEGG" id="tmai:FVE67_04145"/>
<keyword evidence="1 5" id="KW-0808">Transferase</keyword>
<dbReference type="GO" id="GO:0004017">
    <property type="term" value="F:AMP kinase activity"/>
    <property type="evidence" value="ECO:0007669"/>
    <property type="project" value="UniProtKB-EC"/>
</dbReference>
<keyword evidence="4 5" id="KW-0418">Kinase</keyword>
<evidence type="ECO:0000256" key="2">
    <source>
        <dbReference type="ARBA" id="ARBA00022727"/>
    </source>
</evidence>
<dbReference type="Proteomes" id="UP000501253">
    <property type="component" value="Chromosome"/>
</dbReference>
<dbReference type="GO" id="GO:0005737">
    <property type="term" value="C:cytoplasm"/>
    <property type="evidence" value="ECO:0007669"/>
    <property type="project" value="UniProtKB-SubCell"/>
</dbReference>
<gene>
    <name evidence="7" type="ORF">FVE67_04145</name>
</gene>
<comment type="similarity">
    <text evidence="5">Belongs to the adenylate kinase family.</text>
</comment>